<evidence type="ECO:0000313" key="2">
    <source>
        <dbReference type="EMBL" id="TCO61125.1"/>
    </source>
</evidence>
<evidence type="ECO:0000259" key="1">
    <source>
        <dbReference type="SMART" id="SM00881"/>
    </source>
</evidence>
<dbReference type="PANTHER" id="PTHR42793:SF1">
    <property type="entry name" value="PEPTIDYL-LYSINE N-ACETYLTRANSFERASE PATZ"/>
    <property type="match status" value="1"/>
</dbReference>
<dbReference type="Gene3D" id="3.40.50.720">
    <property type="entry name" value="NAD(P)-binding Rossmann-like Domain"/>
    <property type="match status" value="1"/>
</dbReference>
<dbReference type="Gene3D" id="3.40.50.261">
    <property type="entry name" value="Succinyl-CoA synthetase domains"/>
    <property type="match status" value="2"/>
</dbReference>
<dbReference type="SMART" id="SM00881">
    <property type="entry name" value="CoA_binding"/>
    <property type="match status" value="1"/>
</dbReference>
<organism evidence="2 3">
    <name type="scientific">Actinocrispum wychmicini</name>
    <dbReference type="NCBI Taxonomy" id="1213861"/>
    <lineage>
        <taxon>Bacteria</taxon>
        <taxon>Bacillati</taxon>
        <taxon>Actinomycetota</taxon>
        <taxon>Actinomycetes</taxon>
        <taxon>Pseudonocardiales</taxon>
        <taxon>Pseudonocardiaceae</taxon>
        <taxon>Actinocrispum</taxon>
    </lineage>
</organism>
<dbReference type="AlphaFoldDB" id="A0A4R2K461"/>
<dbReference type="OrthoDB" id="190266at2"/>
<dbReference type="InterPro" id="IPR003781">
    <property type="entry name" value="CoA-bd"/>
</dbReference>
<dbReference type="SUPFAM" id="SSF52210">
    <property type="entry name" value="Succinyl-CoA synthetase domains"/>
    <property type="match status" value="2"/>
</dbReference>
<reference evidence="2 3" key="1">
    <citation type="submission" date="2019-03" db="EMBL/GenBank/DDBJ databases">
        <title>Genomic Encyclopedia of Type Strains, Phase IV (KMG-IV): sequencing the most valuable type-strain genomes for metagenomic binning, comparative biology and taxonomic classification.</title>
        <authorList>
            <person name="Goeker M."/>
        </authorList>
    </citation>
    <scope>NUCLEOTIDE SEQUENCE [LARGE SCALE GENOMIC DNA]</scope>
    <source>
        <strain evidence="2 3">DSM 45934</strain>
    </source>
</reference>
<dbReference type="Pfam" id="PF13380">
    <property type="entry name" value="CoA_binding_2"/>
    <property type="match status" value="1"/>
</dbReference>
<dbReference type="Pfam" id="PF19045">
    <property type="entry name" value="Ligase_CoA_2"/>
    <property type="match status" value="1"/>
</dbReference>
<proteinExistence type="predicted"/>
<dbReference type="GO" id="GO:0043758">
    <property type="term" value="F:acetate-CoA ligase (ADP-forming) activity"/>
    <property type="evidence" value="ECO:0007669"/>
    <property type="project" value="InterPro"/>
</dbReference>
<dbReference type="SUPFAM" id="SSF51735">
    <property type="entry name" value="NAD(P)-binding Rossmann-fold domains"/>
    <property type="match status" value="1"/>
</dbReference>
<accession>A0A4R2K461</accession>
<dbReference type="InterPro" id="IPR016102">
    <property type="entry name" value="Succinyl-CoA_synth-like"/>
</dbReference>
<name>A0A4R2K461_9PSEU</name>
<feature type="domain" description="CoA-binding" evidence="1">
    <location>
        <begin position="25"/>
        <end position="120"/>
    </location>
</feature>
<dbReference type="Proteomes" id="UP000295680">
    <property type="component" value="Unassembled WGS sequence"/>
</dbReference>
<dbReference type="InterPro" id="IPR043938">
    <property type="entry name" value="Ligase_CoA_dom"/>
</dbReference>
<keyword evidence="3" id="KW-1185">Reference proteome</keyword>
<dbReference type="PANTHER" id="PTHR42793">
    <property type="entry name" value="COA BINDING DOMAIN CONTAINING PROTEIN"/>
    <property type="match status" value="1"/>
</dbReference>
<dbReference type="InterPro" id="IPR032875">
    <property type="entry name" value="Succ_CoA_lig_flav_dom"/>
</dbReference>
<dbReference type="EMBL" id="SLWS01000003">
    <property type="protein sequence ID" value="TCO61125.1"/>
    <property type="molecule type" value="Genomic_DNA"/>
</dbReference>
<sequence length="465" mass="47660">MATDIGLPRAEPAAGGVVNREANALFEPKSVAVYGASATDPGKLGNTLLANLSDSEGNGSLDIVCVHPSAAHIGGRPAVRSLDRPVDLAVVSVPARAAESAVADAVVGGAKVLVVLSSGFGEAGPEGRAVQDRLVAMARGGGARLVGPNCMGAVSHLGGGSWLNGSYFWSVPRHAGGLSFLSQSGAFGGMFLAEVRQRELGFARFLSLGNSADLEITEALQWFGEDDRTEVIAVFAEGLRDGRAFVDVAGAITPHKPVVVLKGGRSKAGARAAAGHTGTLAGSSRAYDAAFRRAGVTAVTTSEQFFDTLTAFATPTLRRHGRRVAIVTISGGPGVLASDAAERAGLELPQLPVERQHRIRAHAPEFAATANPVDLTPQCRPDQFPAAIAEVYREESVDGVIVINCGLDIREFGIGVAEAHTASGKPTTAFLLDVPAVQSVIAGAGIPCLASPEAAVRAYAAGAAR</sequence>
<gene>
    <name evidence="2" type="ORF">EV192_103709</name>
</gene>
<dbReference type="Pfam" id="PF13607">
    <property type="entry name" value="Succ_CoA_lig"/>
    <property type="match status" value="1"/>
</dbReference>
<protein>
    <submittedName>
        <fullName evidence="2">Acyl-CoA synthetase (NDP forming)</fullName>
    </submittedName>
</protein>
<comment type="caution">
    <text evidence="2">The sequence shown here is derived from an EMBL/GenBank/DDBJ whole genome shotgun (WGS) entry which is preliminary data.</text>
</comment>
<dbReference type="InterPro" id="IPR036291">
    <property type="entry name" value="NAD(P)-bd_dom_sf"/>
</dbReference>
<evidence type="ECO:0000313" key="3">
    <source>
        <dbReference type="Proteomes" id="UP000295680"/>
    </source>
</evidence>